<reference evidence="16 17" key="1">
    <citation type="journal article" date="2010" name="Stand. Genomic Sci.">
        <title>Complete genome sequence of Methanothermus fervidus type strain (V24S).</title>
        <authorList>
            <person name="Anderson I."/>
            <person name="Djao O.D."/>
            <person name="Misra M."/>
            <person name="Chertkov O."/>
            <person name="Nolan M."/>
            <person name="Lucas S."/>
            <person name="Lapidus A."/>
            <person name="Del Rio T.G."/>
            <person name="Tice H."/>
            <person name="Cheng J.F."/>
            <person name="Tapia R."/>
            <person name="Han C."/>
            <person name="Goodwin L."/>
            <person name="Pitluck S."/>
            <person name="Liolios K."/>
            <person name="Ivanova N."/>
            <person name="Mavromatis K."/>
            <person name="Mikhailova N."/>
            <person name="Pati A."/>
            <person name="Brambilla E."/>
            <person name="Chen A."/>
            <person name="Palaniappan K."/>
            <person name="Land M."/>
            <person name="Hauser L."/>
            <person name="Chang Y.J."/>
            <person name="Jeffries C.D."/>
            <person name="Sikorski J."/>
            <person name="Spring S."/>
            <person name="Rohde M."/>
            <person name="Eichinger K."/>
            <person name="Huber H."/>
            <person name="Wirth R."/>
            <person name="Goker M."/>
            <person name="Detter J.C."/>
            <person name="Woyke T."/>
            <person name="Bristow J."/>
            <person name="Eisen J.A."/>
            <person name="Markowitz V."/>
            <person name="Hugenholtz P."/>
            <person name="Klenk H.P."/>
            <person name="Kyrpides N.C."/>
        </authorList>
    </citation>
    <scope>NUCLEOTIDE SEQUENCE [LARGE SCALE GENOMIC DNA]</scope>
    <source>
        <strain evidence="17">ATCC 43054 / DSM 2088 / JCM 10308 / V24 S</strain>
    </source>
</reference>
<dbReference type="HOGENOM" id="CLU_029499_0_1_2"/>
<dbReference type="EC" id="2.7.7.23" evidence="6"/>
<dbReference type="UniPathway" id="UPA00113">
    <property type="reaction ID" value="UER00532"/>
</dbReference>
<dbReference type="InterPro" id="IPR005835">
    <property type="entry name" value="NTP_transferase_dom"/>
</dbReference>
<gene>
    <name evidence="16" type="ordered locus">Mfer_0129</name>
</gene>
<dbReference type="GO" id="GO:0003977">
    <property type="term" value="F:UDP-N-acetylglucosamine diphosphorylase activity"/>
    <property type="evidence" value="ECO:0007669"/>
    <property type="project" value="UniProtKB-EC"/>
</dbReference>
<dbReference type="STRING" id="523846.Mfer_0129"/>
<comment type="catalytic activity">
    <reaction evidence="12">
        <text>alpha-D-glucosamine 1-phosphate + acetyl-CoA = N-acetyl-alpha-D-glucosamine 1-phosphate + CoA + H(+)</text>
        <dbReference type="Rhea" id="RHEA:13725"/>
        <dbReference type="ChEBI" id="CHEBI:15378"/>
        <dbReference type="ChEBI" id="CHEBI:57287"/>
        <dbReference type="ChEBI" id="CHEBI:57288"/>
        <dbReference type="ChEBI" id="CHEBI:57776"/>
        <dbReference type="ChEBI" id="CHEBI:58516"/>
        <dbReference type="EC" id="2.3.1.157"/>
    </reaction>
</comment>
<evidence type="ECO:0000259" key="14">
    <source>
        <dbReference type="Pfam" id="PF00483"/>
    </source>
</evidence>
<dbReference type="NCBIfam" id="TIGR03992">
    <property type="entry name" value="Arch_glmU"/>
    <property type="match status" value="1"/>
</dbReference>
<keyword evidence="17" id="KW-1185">Reference proteome</keyword>
<dbReference type="InterPro" id="IPR050065">
    <property type="entry name" value="GlmU-like"/>
</dbReference>
<dbReference type="InterPro" id="IPR029044">
    <property type="entry name" value="Nucleotide-diphossugar_trans"/>
</dbReference>
<dbReference type="PANTHER" id="PTHR43584:SF8">
    <property type="entry name" value="N-ACETYLMURAMATE ALPHA-1-PHOSPHATE URIDYLYLTRANSFERASE"/>
    <property type="match status" value="1"/>
</dbReference>
<dbReference type="Proteomes" id="UP000002315">
    <property type="component" value="Chromosome"/>
</dbReference>
<evidence type="ECO:0000256" key="6">
    <source>
        <dbReference type="ARBA" id="ARBA00012457"/>
    </source>
</evidence>
<comment type="pathway">
    <text evidence="2">Nucleotide-sugar biosynthesis; UDP-N-acetyl-alpha-D-glucosamine biosynthesis; UDP-N-acetyl-alpha-D-glucosamine from N-acetyl-alpha-D-glucosamine 1-phosphate: step 1/1.</text>
</comment>
<dbReference type="EC" id="2.3.1.157" evidence="5"/>
<dbReference type="Gene3D" id="2.160.10.10">
    <property type="entry name" value="Hexapeptide repeat proteins"/>
    <property type="match status" value="1"/>
</dbReference>
<evidence type="ECO:0000256" key="12">
    <source>
        <dbReference type="ARBA" id="ARBA00048247"/>
    </source>
</evidence>
<sequence>MQAMILTAGEGTRMRPLTLTRPKTMLPISGKPILQYNIESIRDAGIDEIFLVVGYKKNVIKKYFADGKEFGVKLSYLIQEKQLGTAHAIGKGKNVIDEEFIVVNGDVITDPNLIKEVINYYERNTPDTLLLLTKVKDPSSFGIVELEDDKVKNIIEKPKPEEAPSDLANAGIYIFNPIIFNYIEKTQKSPRGEYEITDSIMMEIKDGIDVRGFVSKKRWIDIGRPWELLNANEEMMKNIKTKIEGEVEENVHIKGPVVIGRGTIVRSGTYIQGPVYIGKNCDIGPNCYIRAYTCIYDGVSIGNAVEIKNSIIMENTNINHLSYVGDSIIGANCNFGAGTNIANLKFNDKPVKMNVKGERVSTSRRKLGAVFGDNVKTGINSGFNPGVKIGMDSVIWPNALIDEDVDSNKAVIVQQEKQIVDNFLKSDSSWSKKEK</sequence>
<dbReference type="Pfam" id="PF25087">
    <property type="entry name" value="GMPPB_C"/>
    <property type="match status" value="1"/>
</dbReference>
<evidence type="ECO:0000313" key="16">
    <source>
        <dbReference type="EMBL" id="ADP76932.1"/>
    </source>
</evidence>
<dbReference type="EMBL" id="CP002278">
    <property type="protein sequence ID" value="ADP76932.1"/>
    <property type="molecule type" value="Genomic_DNA"/>
</dbReference>
<dbReference type="SUPFAM" id="SSF53448">
    <property type="entry name" value="Nucleotide-diphospho-sugar transferases"/>
    <property type="match status" value="1"/>
</dbReference>
<dbReference type="GO" id="GO:0019134">
    <property type="term" value="F:glucosamine-1-phosphate N-acetyltransferase activity"/>
    <property type="evidence" value="ECO:0007669"/>
    <property type="project" value="UniProtKB-EC"/>
</dbReference>
<dbReference type="InterPro" id="IPR023915">
    <property type="entry name" value="Bifunctiontional_GlmU_arc-type"/>
</dbReference>
<dbReference type="InterPro" id="IPR056729">
    <property type="entry name" value="GMPPB_C"/>
</dbReference>
<dbReference type="InterPro" id="IPR011004">
    <property type="entry name" value="Trimer_LpxA-like_sf"/>
</dbReference>
<evidence type="ECO:0000256" key="1">
    <source>
        <dbReference type="ARBA" id="ARBA00005166"/>
    </source>
</evidence>
<evidence type="ECO:0000256" key="7">
    <source>
        <dbReference type="ARBA" id="ARBA00013414"/>
    </source>
</evidence>
<name>E3GXA0_METFV</name>
<evidence type="ECO:0000256" key="10">
    <source>
        <dbReference type="ARBA" id="ARBA00023268"/>
    </source>
</evidence>
<comment type="catalytic activity">
    <reaction evidence="13">
        <text>N-acetyl-alpha-D-glucosamine 1-phosphate + UTP + H(+) = UDP-N-acetyl-alpha-D-glucosamine + diphosphate</text>
        <dbReference type="Rhea" id="RHEA:13509"/>
        <dbReference type="ChEBI" id="CHEBI:15378"/>
        <dbReference type="ChEBI" id="CHEBI:33019"/>
        <dbReference type="ChEBI" id="CHEBI:46398"/>
        <dbReference type="ChEBI" id="CHEBI:57705"/>
        <dbReference type="ChEBI" id="CHEBI:57776"/>
        <dbReference type="EC" id="2.7.7.23"/>
    </reaction>
</comment>
<feature type="domain" description="Mannose-1-phosphate guanyltransferase C-terminal" evidence="15">
    <location>
        <begin position="271"/>
        <end position="368"/>
    </location>
</feature>
<keyword evidence="9" id="KW-0548">Nucleotidyltransferase</keyword>
<dbReference type="AlphaFoldDB" id="E3GXA0"/>
<comment type="similarity">
    <text evidence="3">In the C-terminal section; belongs to the transferase hexapeptide repeat family.</text>
</comment>
<dbReference type="KEGG" id="mfv:Mfer_0129"/>
<dbReference type="Pfam" id="PF00483">
    <property type="entry name" value="NTP_transferase"/>
    <property type="match status" value="1"/>
</dbReference>
<evidence type="ECO:0000313" key="17">
    <source>
        <dbReference type="Proteomes" id="UP000002315"/>
    </source>
</evidence>
<evidence type="ECO:0000256" key="3">
    <source>
        <dbReference type="ARBA" id="ARBA00007707"/>
    </source>
</evidence>
<dbReference type="CDD" id="cd05636">
    <property type="entry name" value="LbH_G1P_TT_C_like"/>
    <property type="match status" value="1"/>
</dbReference>
<evidence type="ECO:0000256" key="2">
    <source>
        <dbReference type="ARBA" id="ARBA00005208"/>
    </source>
</evidence>
<evidence type="ECO:0000256" key="9">
    <source>
        <dbReference type="ARBA" id="ARBA00022695"/>
    </source>
</evidence>
<keyword evidence="8 16" id="KW-0808">Transferase</keyword>
<dbReference type="GO" id="GO:0006048">
    <property type="term" value="P:UDP-N-acetylglucosamine biosynthetic process"/>
    <property type="evidence" value="ECO:0007669"/>
    <property type="project" value="UniProtKB-UniPathway"/>
</dbReference>
<dbReference type="OrthoDB" id="15372at2157"/>
<protein>
    <recommendedName>
        <fullName evidence="7">Bifunctional protein GlmU</fullName>
        <ecNumber evidence="5">2.3.1.157</ecNumber>
        <ecNumber evidence="6">2.7.7.23</ecNumber>
    </recommendedName>
</protein>
<comment type="similarity">
    <text evidence="4">In the N-terminal section; belongs to the N-acetylglucosamine-1-phosphate uridyltransferase family.</text>
</comment>
<dbReference type="SUPFAM" id="SSF51161">
    <property type="entry name" value="Trimeric LpxA-like enzymes"/>
    <property type="match status" value="1"/>
</dbReference>
<feature type="domain" description="Nucleotidyl transferase" evidence="14">
    <location>
        <begin position="3"/>
        <end position="236"/>
    </location>
</feature>
<evidence type="ECO:0000256" key="4">
    <source>
        <dbReference type="ARBA" id="ARBA00007947"/>
    </source>
</evidence>
<proteinExistence type="inferred from homology"/>
<comment type="pathway">
    <text evidence="1">Nucleotide-sugar biosynthesis; UDP-N-acetyl-alpha-D-glucosamine biosynthesis; N-acetyl-alpha-D-glucosamine 1-phosphate from alpha-D-glucosamine 6-phosphate (route II): step 2/2.</text>
</comment>
<dbReference type="Gene3D" id="3.90.550.10">
    <property type="entry name" value="Spore Coat Polysaccharide Biosynthesis Protein SpsA, Chain A"/>
    <property type="match status" value="1"/>
</dbReference>
<accession>E3GXA0</accession>
<dbReference type="CDD" id="cd04181">
    <property type="entry name" value="NTP_transferase"/>
    <property type="match status" value="1"/>
</dbReference>
<evidence type="ECO:0000256" key="5">
    <source>
        <dbReference type="ARBA" id="ARBA00012225"/>
    </source>
</evidence>
<organism evidence="16 17">
    <name type="scientific">Methanothermus fervidus (strain ATCC 43054 / DSM 2088 / JCM 10308 / V24 S)</name>
    <dbReference type="NCBI Taxonomy" id="523846"/>
    <lineage>
        <taxon>Archaea</taxon>
        <taxon>Methanobacteriati</taxon>
        <taxon>Methanobacteriota</taxon>
        <taxon>Methanomada group</taxon>
        <taxon>Methanobacteria</taxon>
        <taxon>Methanobacteriales</taxon>
        <taxon>Methanothermaceae</taxon>
        <taxon>Methanothermus</taxon>
    </lineage>
</organism>
<evidence type="ECO:0000256" key="11">
    <source>
        <dbReference type="ARBA" id="ARBA00023315"/>
    </source>
</evidence>
<evidence type="ECO:0000256" key="13">
    <source>
        <dbReference type="ARBA" id="ARBA00048493"/>
    </source>
</evidence>
<evidence type="ECO:0000259" key="15">
    <source>
        <dbReference type="Pfam" id="PF25087"/>
    </source>
</evidence>
<keyword evidence="11" id="KW-0012">Acyltransferase</keyword>
<dbReference type="PANTHER" id="PTHR43584">
    <property type="entry name" value="NUCLEOTIDYL TRANSFERASE"/>
    <property type="match status" value="1"/>
</dbReference>
<keyword evidence="10" id="KW-0511">Multifunctional enzyme</keyword>
<evidence type="ECO:0000256" key="8">
    <source>
        <dbReference type="ARBA" id="ARBA00022679"/>
    </source>
</evidence>